<dbReference type="SUPFAM" id="SSF63829">
    <property type="entry name" value="Calcium-dependent phosphotriesterase"/>
    <property type="match status" value="1"/>
</dbReference>
<proteinExistence type="predicted"/>
<dbReference type="AlphaFoldDB" id="Q024Z0"/>
<dbReference type="KEGG" id="sus:Acid_2447"/>
<evidence type="ECO:0000256" key="3">
    <source>
        <dbReference type="SAM" id="SignalP"/>
    </source>
</evidence>
<dbReference type="InterPro" id="IPR011042">
    <property type="entry name" value="6-blade_b-propeller_TolB-like"/>
</dbReference>
<accession>Q024Z0</accession>
<dbReference type="PROSITE" id="PS51125">
    <property type="entry name" value="NHL"/>
    <property type="match status" value="2"/>
</dbReference>
<feature type="repeat" description="NHL" evidence="2">
    <location>
        <begin position="137"/>
        <end position="185"/>
    </location>
</feature>
<reference evidence="4" key="1">
    <citation type="submission" date="2006-10" db="EMBL/GenBank/DDBJ databases">
        <title>Complete sequence of Solibacter usitatus Ellin6076.</title>
        <authorList>
            <consortium name="US DOE Joint Genome Institute"/>
            <person name="Copeland A."/>
            <person name="Lucas S."/>
            <person name="Lapidus A."/>
            <person name="Barry K."/>
            <person name="Detter J.C."/>
            <person name="Glavina del Rio T."/>
            <person name="Hammon N."/>
            <person name="Israni S."/>
            <person name="Dalin E."/>
            <person name="Tice H."/>
            <person name="Pitluck S."/>
            <person name="Thompson L.S."/>
            <person name="Brettin T."/>
            <person name="Bruce D."/>
            <person name="Han C."/>
            <person name="Tapia R."/>
            <person name="Gilna P."/>
            <person name="Schmutz J."/>
            <person name="Larimer F."/>
            <person name="Land M."/>
            <person name="Hauser L."/>
            <person name="Kyrpides N."/>
            <person name="Mikhailova N."/>
            <person name="Janssen P.H."/>
            <person name="Kuske C.R."/>
            <person name="Richardson P."/>
        </authorList>
    </citation>
    <scope>NUCLEOTIDE SEQUENCE</scope>
    <source>
        <strain evidence="4">Ellin6076</strain>
    </source>
</reference>
<evidence type="ECO:0000313" key="4">
    <source>
        <dbReference type="EMBL" id="ABJ83436.1"/>
    </source>
</evidence>
<protein>
    <recommendedName>
        <fullName evidence="5">NHL repeat containing protein</fullName>
    </recommendedName>
</protein>
<evidence type="ECO:0000256" key="1">
    <source>
        <dbReference type="ARBA" id="ARBA00022737"/>
    </source>
</evidence>
<keyword evidence="1" id="KW-0677">Repeat</keyword>
<gene>
    <name evidence="4" type="ordered locus">Acid_2447</name>
</gene>
<dbReference type="InterPro" id="IPR001258">
    <property type="entry name" value="NHL_repeat"/>
</dbReference>
<evidence type="ECO:0000256" key="2">
    <source>
        <dbReference type="PROSITE-ProRule" id="PRU00504"/>
    </source>
</evidence>
<name>Q024Z0_SOLUE</name>
<dbReference type="PANTHER" id="PTHR24104">
    <property type="entry name" value="E3 UBIQUITIN-PROTEIN LIGASE NHLRC1-RELATED"/>
    <property type="match status" value="1"/>
</dbReference>
<dbReference type="Gene3D" id="2.120.10.30">
    <property type="entry name" value="TolB, C-terminal domain"/>
    <property type="match status" value="1"/>
</dbReference>
<dbReference type="PROSITE" id="PS51257">
    <property type="entry name" value="PROKAR_LIPOPROTEIN"/>
    <property type="match status" value="1"/>
</dbReference>
<dbReference type="PANTHER" id="PTHR24104:SF25">
    <property type="entry name" value="PROTEIN LIN-41"/>
    <property type="match status" value="1"/>
</dbReference>
<dbReference type="HOGENOM" id="CLU_037899_0_0_0"/>
<dbReference type="eggNOG" id="COG3391">
    <property type="taxonomic scope" value="Bacteria"/>
</dbReference>
<feature type="signal peptide" evidence="3">
    <location>
        <begin position="1"/>
        <end position="20"/>
    </location>
</feature>
<dbReference type="InParanoid" id="Q024Z0"/>
<keyword evidence="3" id="KW-0732">Signal</keyword>
<dbReference type="EMBL" id="CP000473">
    <property type="protein sequence ID" value="ABJ83436.1"/>
    <property type="molecule type" value="Genomic_DNA"/>
</dbReference>
<dbReference type="Pfam" id="PF01436">
    <property type="entry name" value="NHL"/>
    <property type="match status" value="1"/>
</dbReference>
<sequence precursor="true">MIKPCEVTIAAVLLASCANAQPNSQPNPYRTVEGWFQMPAGRTMGSTSAVFVAPGGHIWVAERCGANTCAGSDVAPLLEFDTAGKVVSSFGAGMFQFPHGIWIEPDGSIWLTDGQGANGKGHQVFKFSPQGKVLMTLGKAGVAGDGPDTFNQPNAVAVSANGDVFISDGHNAGRGNARVLKYSKDGTFIKQWGGHGSGPGQFEVPHTLAFDSKGRLFVGDRANNRIQIFDQDGKFLDEWKQFGRPSGIFIDRNDAMYVTDSESTDRDGYGHNPGWKRGIRIGSAKDGSVTAFIPDPSPGAGATSAAEGVAADAKGNVYGAEVGPKDVKKYVRK</sequence>
<dbReference type="STRING" id="234267.Acid_2447"/>
<organism evidence="4">
    <name type="scientific">Solibacter usitatus (strain Ellin6076)</name>
    <dbReference type="NCBI Taxonomy" id="234267"/>
    <lineage>
        <taxon>Bacteria</taxon>
        <taxon>Pseudomonadati</taxon>
        <taxon>Acidobacteriota</taxon>
        <taxon>Terriglobia</taxon>
        <taxon>Bryobacterales</taxon>
        <taxon>Solibacteraceae</taxon>
        <taxon>Candidatus Solibacter</taxon>
    </lineage>
</organism>
<feature type="repeat" description="NHL" evidence="2">
    <location>
        <begin position="193"/>
        <end position="232"/>
    </location>
</feature>
<dbReference type="CDD" id="cd14958">
    <property type="entry name" value="NHL_PAL_like"/>
    <property type="match status" value="1"/>
</dbReference>
<feature type="chain" id="PRO_5004163256" description="NHL repeat containing protein" evidence="3">
    <location>
        <begin position="21"/>
        <end position="333"/>
    </location>
</feature>
<dbReference type="InterPro" id="IPR050952">
    <property type="entry name" value="TRIM-NHL_E3_ligases"/>
</dbReference>
<dbReference type="OrthoDB" id="110117at2"/>
<evidence type="ECO:0008006" key="5">
    <source>
        <dbReference type="Google" id="ProtNLM"/>
    </source>
</evidence>
<dbReference type="GO" id="GO:0008270">
    <property type="term" value="F:zinc ion binding"/>
    <property type="evidence" value="ECO:0007669"/>
    <property type="project" value="UniProtKB-KW"/>
</dbReference>